<keyword evidence="6" id="KW-1185">Reference proteome</keyword>
<dbReference type="InterPro" id="IPR027417">
    <property type="entry name" value="P-loop_NTPase"/>
</dbReference>
<comment type="similarity">
    <text evidence="3">Belongs to the CoaE family.</text>
</comment>
<comment type="subcellular location">
    <subcellularLocation>
        <location evidence="3">Cytoplasm</location>
    </subcellularLocation>
</comment>
<dbReference type="GO" id="GO:0015937">
    <property type="term" value="P:coenzyme A biosynthetic process"/>
    <property type="evidence" value="ECO:0007669"/>
    <property type="project" value="UniProtKB-UniRule"/>
</dbReference>
<dbReference type="OrthoDB" id="9812943at2"/>
<dbReference type="RefSeq" id="WP_073072798.1">
    <property type="nucleotide sequence ID" value="NZ_FQXN01000003.1"/>
</dbReference>
<protein>
    <recommendedName>
        <fullName evidence="3 4">Dephospho-CoA kinase</fullName>
        <ecNumber evidence="3 4">2.7.1.24</ecNumber>
    </recommendedName>
    <alternativeName>
        <fullName evidence="3">Dephosphocoenzyme A kinase</fullName>
    </alternativeName>
</protein>
<keyword evidence="3" id="KW-0808">Transferase</keyword>
<dbReference type="CDD" id="cd02022">
    <property type="entry name" value="DPCK"/>
    <property type="match status" value="1"/>
</dbReference>
<keyword evidence="3 5" id="KW-0418">Kinase</keyword>
<dbReference type="GO" id="GO:0005524">
    <property type="term" value="F:ATP binding"/>
    <property type="evidence" value="ECO:0007669"/>
    <property type="project" value="UniProtKB-UniRule"/>
</dbReference>
<name>A0A1M5SLY7_9BACT</name>
<evidence type="ECO:0000256" key="1">
    <source>
        <dbReference type="ARBA" id="ARBA00022741"/>
    </source>
</evidence>
<accession>A0A1M5SLY7</accession>
<evidence type="ECO:0000313" key="6">
    <source>
        <dbReference type="Proteomes" id="UP000242592"/>
    </source>
</evidence>
<feature type="binding site" evidence="3">
    <location>
        <begin position="12"/>
        <end position="17"/>
    </location>
    <ligand>
        <name>ATP</name>
        <dbReference type="ChEBI" id="CHEBI:30616"/>
    </ligand>
</feature>
<comment type="catalytic activity">
    <reaction evidence="3">
        <text>3'-dephospho-CoA + ATP = ADP + CoA + H(+)</text>
        <dbReference type="Rhea" id="RHEA:18245"/>
        <dbReference type="ChEBI" id="CHEBI:15378"/>
        <dbReference type="ChEBI" id="CHEBI:30616"/>
        <dbReference type="ChEBI" id="CHEBI:57287"/>
        <dbReference type="ChEBI" id="CHEBI:57328"/>
        <dbReference type="ChEBI" id="CHEBI:456216"/>
        <dbReference type="EC" id="2.7.1.24"/>
    </reaction>
</comment>
<comment type="function">
    <text evidence="3">Catalyzes the phosphorylation of the 3'-hydroxyl group of dephosphocoenzyme A to form coenzyme A.</text>
</comment>
<evidence type="ECO:0000256" key="3">
    <source>
        <dbReference type="HAMAP-Rule" id="MF_00376"/>
    </source>
</evidence>
<dbReference type="SUPFAM" id="SSF52540">
    <property type="entry name" value="P-loop containing nucleoside triphosphate hydrolases"/>
    <property type="match status" value="1"/>
</dbReference>
<keyword evidence="3" id="KW-0173">Coenzyme A biosynthesis</keyword>
<dbReference type="AlphaFoldDB" id="A0A1M5SLY7"/>
<comment type="pathway">
    <text evidence="3">Cofactor biosynthesis; coenzyme A biosynthesis; CoA from (R)-pantothenate: step 5/5.</text>
</comment>
<dbReference type="EMBL" id="FQXN01000003">
    <property type="protein sequence ID" value="SHH39450.1"/>
    <property type="molecule type" value="Genomic_DNA"/>
</dbReference>
<dbReference type="Proteomes" id="UP000242592">
    <property type="component" value="Unassembled WGS sequence"/>
</dbReference>
<dbReference type="Pfam" id="PF01121">
    <property type="entry name" value="CoaE"/>
    <property type="match status" value="1"/>
</dbReference>
<reference evidence="6" key="1">
    <citation type="submission" date="2016-11" db="EMBL/GenBank/DDBJ databases">
        <authorList>
            <person name="Varghese N."/>
            <person name="Submissions S."/>
        </authorList>
    </citation>
    <scope>NUCLEOTIDE SEQUENCE [LARGE SCALE GENOMIC DNA]</scope>
    <source>
        <strain evidence="6">DSM 15807</strain>
    </source>
</reference>
<dbReference type="STRING" id="1123380.SAMN02745199_0947"/>
<keyword evidence="3" id="KW-0963">Cytoplasm</keyword>
<gene>
    <name evidence="3" type="primary">coaE</name>
    <name evidence="5" type="ORF">SAMN02745199_0947</name>
</gene>
<dbReference type="Gene3D" id="3.40.50.300">
    <property type="entry name" value="P-loop containing nucleotide triphosphate hydrolases"/>
    <property type="match status" value="1"/>
</dbReference>
<dbReference type="EC" id="2.7.1.24" evidence="3 4"/>
<dbReference type="NCBIfam" id="TIGR00152">
    <property type="entry name" value="dephospho-CoA kinase"/>
    <property type="match status" value="1"/>
</dbReference>
<dbReference type="GO" id="GO:0005737">
    <property type="term" value="C:cytoplasm"/>
    <property type="evidence" value="ECO:0007669"/>
    <property type="project" value="UniProtKB-SubCell"/>
</dbReference>
<organism evidence="5 6">
    <name type="scientific">Thermosipho atlanticus DSM 15807</name>
    <dbReference type="NCBI Taxonomy" id="1123380"/>
    <lineage>
        <taxon>Bacteria</taxon>
        <taxon>Thermotogati</taxon>
        <taxon>Thermotogota</taxon>
        <taxon>Thermotogae</taxon>
        <taxon>Thermotogales</taxon>
        <taxon>Fervidobacteriaceae</taxon>
        <taxon>Thermosipho</taxon>
    </lineage>
</organism>
<evidence type="ECO:0000256" key="2">
    <source>
        <dbReference type="ARBA" id="ARBA00022840"/>
    </source>
</evidence>
<dbReference type="InterPro" id="IPR001977">
    <property type="entry name" value="Depp_CoAkinase"/>
</dbReference>
<evidence type="ECO:0000313" key="5">
    <source>
        <dbReference type="EMBL" id="SHH39450.1"/>
    </source>
</evidence>
<proteinExistence type="inferred from homology"/>
<sequence length="179" mass="20843">MRFILCITGKIGTGKTTVAHFFKNKGFSYINMDEIGHEAFDKKKHEIRDIFGTIDRKEISKIVFTNTEKLRVLESILHPEMKKILSEKLTRNLNYVIEAAIKRRLGIYCDFTITVTAEKKVIFNRLKNRGLSNIEIENILNSQFDVIPEGIVIDNSFSLEFLNKKLNFIYSFLKKSFEI</sequence>
<dbReference type="GO" id="GO:0004140">
    <property type="term" value="F:dephospho-CoA kinase activity"/>
    <property type="evidence" value="ECO:0007669"/>
    <property type="project" value="UniProtKB-UniRule"/>
</dbReference>
<keyword evidence="2 3" id="KW-0067">ATP-binding</keyword>
<dbReference type="UniPathway" id="UPA00241">
    <property type="reaction ID" value="UER00356"/>
</dbReference>
<keyword evidence="1 3" id="KW-0547">Nucleotide-binding</keyword>
<dbReference type="HAMAP" id="MF_00376">
    <property type="entry name" value="Dephospho_CoA_kinase"/>
    <property type="match status" value="1"/>
</dbReference>
<evidence type="ECO:0000256" key="4">
    <source>
        <dbReference type="NCBIfam" id="TIGR00152"/>
    </source>
</evidence>